<sequence>MDLVVLFLFQFLTFSESSLLPDLLPDTVLNLTVVLQDVVIPSACCQSSCPTSAPECQTCPPESMYEKCARIGALYCEADQKCYTPTKGPFALENATQTCLTNSTAYYPFYYYWFHDTLANISSCQYLGFSQRAGNATVRLFSSETCPFDGFLLFFCTVSVI</sequence>
<evidence type="ECO:0000313" key="2">
    <source>
        <dbReference type="EMBL" id="KAB7494727.1"/>
    </source>
</evidence>
<protein>
    <submittedName>
        <fullName evidence="2">Uncharacterized protein</fullName>
    </submittedName>
</protein>
<name>A0A5N5SL94_9CRUS</name>
<comment type="caution">
    <text evidence="2">The sequence shown here is derived from an EMBL/GenBank/DDBJ whole genome shotgun (WGS) entry which is preliminary data.</text>
</comment>
<organism evidence="2 3">
    <name type="scientific">Armadillidium nasatum</name>
    <dbReference type="NCBI Taxonomy" id="96803"/>
    <lineage>
        <taxon>Eukaryota</taxon>
        <taxon>Metazoa</taxon>
        <taxon>Ecdysozoa</taxon>
        <taxon>Arthropoda</taxon>
        <taxon>Crustacea</taxon>
        <taxon>Multicrustacea</taxon>
        <taxon>Malacostraca</taxon>
        <taxon>Eumalacostraca</taxon>
        <taxon>Peracarida</taxon>
        <taxon>Isopoda</taxon>
        <taxon>Oniscidea</taxon>
        <taxon>Crinocheta</taxon>
        <taxon>Armadillidiidae</taxon>
        <taxon>Armadillidium</taxon>
    </lineage>
</organism>
<dbReference type="EMBL" id="SEYY01023634">
    <property type="protein sequence ID" value="KAB7494727.1"/>
    <property type="molecule type" value="Genomic_DNA"/>
</dbReference>
<evidence type="ECO:0000256" key="1">
    <source>
        <dbReference type="SAM" id="SignalP"/>
    </source>
</evidence>
<gene>
    <name evidence="2" type="ORF">Anas_04711</name>
</gene>
<reference evidence="2 3" key="1">
    <citation type="journal article" date="2019" name="PLoS Biol.">
        <title>Sex chromosomes control vertical transmission of feminizing Wolbachia symbionts in an isopod.</title>
        <authorList>
            <person name="Becking T."/>
            <person name="Chebbi M.A."/>
            <person name="Giraud I."/>
            <person name="Moumen B."/>
            <person name="Laverre T."/>
            <person name="Caubet Y."/>
            <person name="Peccoud J."/>
            <person name="Gilbert C."/>
            <person name="Cordaux R."/>
        </authorList>
    </citation>
    <scope>NUCLEOTIDE SEQUENCE [LARGE SCALE GENOMIC DNA]</scope>
    <source>
        <strain evidence="2">ANa2</strain>
        <tissue evidence="2">Whole body excluding digestive tract and cuticle</tissue>
    </source>
</reference>
<accession>A0A5N5SL94</accession>
<keyword evidence="1" id="KW-0732">Signal</keyword>
<feature type="signal peptide" evidence="1">
    <location>
        <begin position="1"/>
        <end position="17"/>
    </location>
</feature>
<dbReference type="AlphaFoldDB" id="A0A5N5SL94"/>
<keyword evidence="3" id="KW-1185">Reference proteome</keyword>
<feature type="chain" id="PRO_5024421712" evidence="1">
    <location>
        <begin position="18"/>
        <end position="161"/>
    </location>
</feature>
<dbReference type="Proteomes" id="UP000326759">
    <property type="component" value="Unassembled WGS sequence"/>
</dbReference>
<proteinExistence type="predicted"/>
<evidence type="ECO:0000313" key="3">
    <source>
        <dbReference type="Proteomes" id="UP000326759"/>
    </source>
</evidence>